<protein>
    <submittedName>
        <fullName evidence="1">Pyridoxamine 5'-phosphate oxidase family protein</fullName>
    </submittedName>
</protein>
<proteinExistence type="predicted"/>
<dbReference type="Gene3D" id="2.30.110.10">
    <property type="entry name" value="Electron Transport, Fmn-binding Protein, Chain A"/>
    <property type="match status" value="1"/>
</dbReference>
<dbReference type="InterPro" id="IPR012349">
    <property type="entry name" value="Split_barrel_FMN-bd"/>
</dbReference>
<sequence>MTEKWNALTDSLVKSLQRETYILTVTMHAEKQTPYLHTASWVYAKDARTIRIAIDAESQIIKNLKQRSYLMLAVMEEGSTYAIEGKGVLITEEMEGLPIQLALVECQVEEVEDIMFDGGKLTTPPHFEKTYDIEAAAKLDKQVMNALQQG</sequence>
<dbReference type="EMBL" id="JBHSPF010000004">
    <property type="protein sequence ID" value="MFC5627385.1"/>
    <property type="molecule type" value="Genomic_DNA"/>
</dbReference>
<comment type="caution">
    <text evidence="1">The sequence shown here is derived from an EMBL/GenBank/DDBJ whole genome shotgun (WGS) entry which is preliminary data.</text>
</comment>
<evidence type="ECO:0000313" key="2">
    <source>
        <dbReference type="Proteomes" id="UP001596143"/>
    </source>
</evidence>
<dbReference type="RefSeq" id="WP_270898436.1">
    <property type="nucleotide sequence ID" value="NZ_JBHSPF010000004.1"/>
</dbReference>
<keyword evidence="2" id="KW-1185">Reference proteome</keyword>
<accession>A0ABW0U4X7</accession>
<dbReference type="SUPFAM" id="SSF50475">
    <property type="entry name" value="FMN-binding split barrel"/>
    <property type="match status" value="1"/>
</dbReference>
<dbReference type="NCBIfam" id="NF005232">
    <property type="entry name" value="PRK06733.1"/>
    <property type="match status" value="1"/>
</dbReference>
<gene>
    <name evidence="1" type="ORF">ACFPTR_00555</name>
</gene>
<dbReference type="Proteomes" id="UP001596143">
    <property type="component" value="Unassembled WGS sequence"/>
</dbReference>
<name>A0ABW0U4X7_9BACI</name>
<organism evidence="1 2">
    <name type="scientific">Aliibacillus thermotolerans</name>
    <dbReference type="NCBI Taxonomy" id="1834418"/>
    <lineage>
        <taxon>Bacteria</taxon>
        <taxon>Bacillati</taxon>
        <taxon>Bacillota</taxon>
        <taxon>Bacilli</taxon>
        <taxon>Bacillales</taxon>
        <taxon>Bacillaceae</taxon>
        <taxon>Aliibacillus</taxon>
    </lineage>
</organism>
<reference evidence="2" key="1">
    <citation type="journal article" date="2019" name="Int. J. Syst. Evol. Microbiol.">
        <title>The Global Catalogue of Microorganisms (GCM) 10K type strain sequencing project: providing services to taxonomists for standard genome sequencing and annotation.</title>
        <authorList>
            <consortium name="The Broad Institute Genomics Platform"/>
            <consortium name="The Broad Institute Genome Sequencing Center for Infectious Disease"/>
            <person name="Wu L."/>
            <person name="Ma J."/>
        </authorList>
    </citation>
    <scope>NUCLEOTIDE SEQUENCE [LARGE SCALE GENOMIC DNA]</scope>
    <source>
        <strain evidence="2">CGMCC 1.15790</strain>
    </source>
</reference>
<evidence type="ECO:0000313" key="1">
    <source>
        <dbReference type="EMBL" id="MFC5627385.1"/>
    </source>
</evidence>